<accession>A0AAE3JKW4</accession>
<reference evidence="9" key="1">
    <citation type="submission" date="2021-08" db="EMBL/GenBank/DDBJ databases">
        <title>Comparative analyses of Brucepasteria parasyntrophica and Teretinema zuelzerae.</title>
        <authorList>
            <person name="Song Y."/>
            <person name="Brune A."/>
        </authorList>
    </citation>
    <scope>NUCLEOTIDE SEQUENCE</scope>
    <source>
        <strain evidence="9">DSM 1903</strain>
    </source>
</reference>
<feature type="transmembrane region" description="Helical" evidence="7">
    <location>
        <begin position="76"/>
        <end position="100"/>
    </location>
</feature>
<evidence type="ECO:0000256" key="4">
    <source>
        <dbReference type="ARBA" id="ARBA00022692"/>
    </source>
</evidence>
<dbReference type="EMBL" id="JAINWA010000001">
    <property type="protein sequence ID" value="MCD1654299.1"/>
    <property type="molecule type" value="Genomic_DNA"/>
</dbReference>
<name>A0AAE3JKW4_9SPIR</name>
<feature type="transmembrane region" description="Helical" evidence="7">
    <location>
        <begin position="112"/>
        <end position="134"/>
    </location>
</feature>
<evidence type="ECO:0000256" key="7">
    <source>
        <dbReference type="RuleBase" id="RU363032"/>
    </source>
</evidence>
<evidence type="ECO:0000259" key="8">
    <source>
        <dbReference type="PROSITE" id="PS50928"/>
    </source>
</evidence>
<feature type="transmembrane region" description="Helical" evidence="7">
    <location>
        <begin position="146"/>
        <end position="165"/>
    </location>
</feature>
<evidence type="ECO:0000256" key="1">
    <source>
        <dbReference type="ARBA" id="ARBA00004651"/>
    </source>
</evidence>
<protein>
    <submittedName>
        <fullName evidence="9">Carbohydrate ABC transporter permease</fullName>
    </submittedName>
</protein>
<evidence type="ECO:0000256" key="3">
    <source>
        <dbReference type="ARBA" id="ARBA00022475"/>
    </source>
</evidence>
<sequence length="283" mass="30856">MSDVRGTDIGSVVSKSVIYFIMAIFAVLAIYPIFWLVIQSFKTTQDYLLNSKLDFPKKWFFQNYVQSWKRGKFGTLIVNSVFYTGITVSAVIAFGFMAGFAFSKIPSKATPFLLGSFVIGILLTLQSVMVPLFLMVNAAGLYNTRLGVLIPYIGIGLPMGVYLATEYIRSIPDALVESARIDGAKYIRIFSSIIVPMAAPVAVTVAIMTVTGTWNEFMLINILASSDKIKSIPVGIARFSGALASDYGKQFAALVIGLIPMLIFYVLFRKQITKGVAAGAVKG</sequence>
<gene>
    <name evidence="9" type="ORF">K7J14_06225</name>
</gene>
<evidence type="ECO:0000256" key="5">
    <source>
        <dbReference type="ARBA" id="ARBA00022989"/>
    </source>
</evidence>
<comment type="similarity">
    <text evidence="7">Belongs to the binding-protein-dependent transport system permease family.</text>
</comment>
<organism evidence="9 10">
    <name type="scientific">Teretinema zuelzerae</name>
    <dbReference type="NCBI Taxonomy" id="156"/>
    <lineage>
        <taxon>Bacteria</taxon>
        <taxon>Pseudomonadati</taxon>
        <taxon>Spirochaetota</taxon>
        <taxon>Spirochaetia</taxon>
        <taxon>Spirochaetales</taxon>
        <taxon>Treponemataceae</taxon>
        <taxon>Teretinema</taxon>
    </lineage>
</organism>
<evidence type="ECO:0000256" key="6">
    <source>
        <dbReference type="ARBA" id="ARBA00023136"/>
    </source>
</evidence>
<keyword evidence="4 7" id="KW-0812">Transmembrane</keyword>
<dbReference type="PROSITE" id="PS50928">
    <property type="entry name" value="ABC_TM1"/>
    <property type="match status" value="1"/>
</dbReference>
<dbReference type="InterPro" id="IPR000515">
    <property type="entry name" value="MetI-like"/>
</dbReference>
<keyword evidence="6 7" id="KW-0472">Membrane</keyword>
<comment type="caution">
    <text evidence="9">The sequence shown here is derived from an EMBL/GenBank/DDBJ whole genome shotgun (WGS) entry which is preliminary data.</text>
</comment>
<comment type="subcellular location">
    <subcellularLocation>
        <location evidence="1 7">Cell membrane</location>
        <topology evidence="1 7">Multi-pass membrane protein</topology>
    </subcellularLocation>
</comment>
<dbReference type="GO" id="GO:0005886">
    <property type="term" value="C:plasma membrane"/>
    <property type="evidence" value="ECO:0007669"/>
    <property type="project" value="UniProtKB-SubCell"/>
</dbReference>
<keyword evidence="2 7" id="KW-0813">Transport</keyword>
<feature type="transmembrane region" description="Helical" evidence="7">
    <location>
        <begin position="17"/>
        <end position="38"/>
    </location>
</feature>
<feature type="transmembrane region" description="Helical" evidence="7">
    <location>
        <begin position="186"/>
        <end position="210"/>
    </location>
</feature>
<proteinExistence type="inferred from homology"/>
<dbReference type="InterPro" id="IPR035906">
    <property type="entry name" value="MetI-like_sf"/>
</dbReference>
<dbReference type="GO" id="GO:0055085">
    <property type="term" value="P:transmembrane transport"/>
    <property type="evidence" value="ECO:0007669"/>
    <property type="project" value="InterPro"/>
</dbReference>
<dbReference type="PANTHER" id="PTHR43744:SF12">
    <property type="entry name" value="ABC TRANSPORTER PERMEASE PROTEIN MG189-RELATED"/>
    <property type="match status" value="1"/>
</dbReference>
<dbReference type="Proteomes" id="UP001198163">
    <property type="component" value="Unassembled WGS sequence"/>
</dbReference>
<keyword evidence="3" id="KW-1003">Cell membrane</keyword>
<evidence type="ECO:0000313" key="10">
    <source>
        <dbReference type="Proteomes" id="UP001198163"/>
    </source>
</evidence>
<evidence type="ECO:0000256" key="2">
    <source>
        <dbReference type="ARBA" id="ARBA00022448"/>
    </source>
</evidence>
<dbReference type="CDD" id="cd06261">
    <property type="entry name" value="TM_PBP2"/>
    <property type="match status" value="1"/>
</dbReference>
<dbReference type="PANTHER" id="PTHR43744">
    <property type="entry name" value="ABC TRANSPORTER PERMEASE PROTEIN MG189-RELATED-RELATED"/>
    <property type="match status" value="1"/>
</dbReference>
<keyword evidence="5 7" id="KW-1133">Transmembrane helix</keyword>
<dbReference type="Pfam" id="PF00528">
    <property type="entry name" value="BPD_transp_1"/>
    <property type="match status" value="1"/>
</dbReference>
<dbReference type="Gene3D" id="1.10.3720.10">
    <property type="entry name" value="MetI-like"/>
    <property type="match status" value="1"/>
</dbReference>
<keyword evidence="10" id="KW-1185">Reference proteome</keyword>
<feature type="transmembrane region" description="Helical" evidence="7">
    <location>
        <begin position="251"/>
        <end position="268"/>
    </location>
</feature>
<dbReference type="SUPFAM" id="SSF161098">
    <property type="entry name" value="MetI-like"/>
    <property type="match status" value="1"/>
</dbReference>
<dbReference type="AlphaFoldDB" id="A0AAE3JKW4"/>
<feature type="domain" description="ABC transmembrane type-1" evidence="8">
    <location>
        <begin position="77"/>
        <end position="268"/>
    </location>
</feature>
<evidence type="ECO:0000313" key="9">
    <source>
        <dbReference type="EMBL" id="MCD1654299.1"/>
    </source>
</evidence>
<dbReference type="RefSeq" id="WP_230754404.1">
    <property type="nucleotide sequence ID" value="NZ_JAINWA010000001.1"/>
</dbReference>